<proteinExistence type="predicted"/>
<feature type="region of interest" description="Disordered" evidence="4">
    <location>
        <begin position="18"/>
        <end position="63"/>
    </location>
</feature>
<accession>A0AAN7AWB0</accession>
<feature type="compositionally biased region" description="Basic and acidic residues" evidence="4">
    <location>
        <begin position="81"/>
        <end position="92"/>
    </location>
</feature>
<feature type="domain" description="RanBP2-type" evidence="5">
    <location>
        <begin position="189"/>
        <end position="208"/>
    </location>
</feature>
<evidence type="ECO:0000256" key="3">
    <source>
        <dbReference type="ARBA" id="ARBA00022833"/>
    </source>
</evidence>
<reference evidence="6" key="2">
    <citation type="submission" date="2023-05" db="EMBL/GenBank/DDBJ databases">
        <authorList>
            <consortium name="Lawrence Berkeley National Laboratory"/>
            <person name="Steindorff A."/>
            <person name="Hensen N."/>
            <person name="Bonometti L."/>
            <person name="Westerberg I."/>
            <person name="Brannstrom I.O."/>
            <person name="Guillou S."/>
            <person name="Cros-Aarteil S."/>
            <person name="Calhoun S."/>
            <person name="Haridas S."/>
            <person name="Kuo A."/>
            <person name="Mondo S."/>
            <person name="Pangilinan J."/>
            <person name="Riley R."/>
            <person name="Labutti K."/>
            <person name="Andreopoulos B."/>
            <person name="Lipzen A."/>
            <person name="Chen C."/>
            <person name="Yanf M."/>
            <person name="Daum C."/>
            <person name="Ng V."/>
            <person name="Clum A."/>
            <person name="Ohm R."/>
            <person name="Martin F."/>
            <person name="Silar P."/>
            <person name="Natvig D."/>
            <person name="Lalanne C."/>
            <person name="Gautier V."/>
            <person name="Ament-Velasquez S.L."/>
            <person name="Kruys A."/>
            <person name="Hutchinson M.I."/>
            <person name="Powell A.J."/>
            <person name="Barry K."/>
            <person name="Miller A.N."/>
            <person name="Grigoriev I.V."/>
            <person name="Debuchy R."/>
            <person name="Gladieux P."/>
            <person name="Thoren M.H."/>
            <person name="Johannesson H."/>
        </authorList>
    </citation>
    <scope>NUCLEOTIDE SEQUENCE</scope>
    <source>
        <strain evidence="6">CBS 315.58</strain>
    </source>
</reference>
<evidence type="ECO:0000256" key="2">
    <source>
        <dbReference type="ARBA" id="ARBA00022771"/>
    </source>
</evidence>
<evidence type="ECO:0000313" key="7">
    <source>
        <dbReference type="Proteomes" id="UP001303160"/>
    </source>
</evidence>
<dbReference type="InterPro" id="IPR001876">
    <property type="entry name" value="Znf_RanBP2"/>
</dbReference>
<dbReference type="Proteomes" id="UP001303160">
    <property type="component" value="Unassembled WGS sequence"/>
</dbReference>
<dbReference type="GO" id="GO:0008270">
    <property type="term" value="F:zinc ion binding"/>
    <property type="evidence" value="ECO:0007669"/>
    <property type="project" value="UniProtKB-KW"/>
</dbReference>
<evidence type="ECO:0000259" key="5">
    <source>
        <dbReference type="PROSITE" id="PS01358"/>
    </source>
</evidence>
<comment type="caution">
    <text evidence="6">The sequence shown here is derived from an EMBL/GenBank/DDBJ whole genome shotgun (WGS) entry which is preliminary data.</text>
</comment>
<dbReference type="EMBL" id="MU863927">
    <property type="protein sequence ID" value="KAK4199810.1"/>
    <property type="molecule type" value="Genomic_DNA"/>
</dbReference>
<dbReference type="PROSITE" id="PS01358">
    <property type="entry name" value="ZF_RANBP2_1"/>
    <property type="match status" value="1"/>
</dbReference>
<evidence type="ECO:0000256" key="4">
    <source>
        <dbReference type="SAM" id="MobiDB-lite"/>
    </source>
</evidence>
<feature type="region of interest" description="Disordered" evidence="4">
    <location>
        <begin position="80"/>
        <end position="121"/>
    </location>
</feature>
<gene>
    <name evidence="6" type="ORF">QBC40DRAFT_328006</name>
</gene>
<sequence>MASYESSIWLTESESSYAESEWSSTSSSPYSPPAFAALTSAAEQRTPSPEFPQPHGPHQVGPSLLSQGIAEMRTLQPAAAGKEKFLPSKESKPNTNNPSSQAATNNRRSTIRFPSPSQLQAQRREAIALAEQARINDETRRAATRVEERQAVLWREMEREIYVSGMCFMDMSGERRDTENAGGWDSREWVCCGCEVYNSGHEFLCSHCRVHTKCRECERREEGWFKLDSGDMTEEGESCFRDF</sequence>
<feature type="compositionally biased region" description="Polar residues" evidence="4">
    <location>
        <begin position="93"/>
        <end position="108"/>
    </location>
</feature>
<feature type="compositionally biased region" description="Low complexity" evidence="4">
    <location>
        <begin position="18"/>
        <end position="29"/>
    </location>
</feature>
<protein>
    <recommendedName>
        <fullName evidence="5">RanBP2-type domain-containing protein</fullName>
    </recommendedName>
</protein>
<keyword evidence="3" id="KW-0862">Zinc</keyword>
<organism evidence="6 7">
    <name type="scientific">Triangularia verruculosa</name>
    <dbReference type="NCBI Taxonomy" id="2587418"/>
    <lineage>
        <taxon>Eukaryota</taxon>
        <taxon>Fungi</taxon>
        <taxon>Dikarya</taxon>
        <taxon>Ascomycota</taxon>
        <taxon>Pezizomycotina</taxon>
        <taxon>Sordariomycetes</taxon>
        <taxon>Sordariomycetidae</taxon>
        <taxon>Sordariales</taxon>
        <taxon>Podosporaceae</taxon>
        <taxon>Triangularia</taxon>
    </lineage>
</organism>
<keyword evidence="2" id="KW-0863">Zinc-finger</keyword>
<reference evidence="6" key="1">
    <citation type="journal article" date="2023" name="Mol. Phylogenet. Evol.">
        <title>Genome-scale phylogeny and comparative genomics of the fungal order Sordariales.</title>
        <authorList>
            <person name="Hensen N."/>
            <person name="Bonometti L."/>
            <person name="Westerberg I."/>
            <person name="Brannstrom I.O."/>
            <person name="Guillou S."/>
            <person name="Cros-Aarteil S."/>
            <person name="Calhoun S."/>
            <person name="Haridas S."/>
            <person name="Kuo A."/>
            <person name="Mondo S."/>
            <person name="Pangilinan J."/>
            <person name="Riley R."/>
            <person name="LaButti K."/>
            <person name="Andreopoulos B."/>
            <person name="Lipzen A."/>
            <person name="Chen C."/>
            <person name="Yan M."/>
            <person name="Daum C."/>
            <person name="Ng V."/>
            <person name="Clum A."/>
            <person name="Steindorff A."/>
            <person name="Ohm R.A."/>
            <person name="Martin F."/>
            <person name="Silar P."/>
            <person name="Natvig D.O."/>
            <person name="Lalanne C."/>
            <person name="Gautier V."/>
            <person name="Ament-Velasquez S.L."/>
            <person name="Kruys A."/>
            <person name="Hutchinson M.I."/>
            <person name="Powell A.J."/>
            <person name="Barry K."/>
            <person name="Miller A.N."/>
            <person name="Grigoriev I.V."/>
            <person name="Debuchy R."/>
            <person name="Gladieux P."/>
            <person name="Hiltunen Thoren M."/>
            <person name="Johannesson H."/>
        </authorList>
    </citation>
    <scope>NUCLEOTIDE SEQUENCE</scope>
    <source>
        <strain evidence="6">CBS 315.58</strain>
    </source>
</reference>
<keyword evidence="7" id="KW-1185">Reference proteome</keyword>
<evidence type="ECO:0000313" key="6">
    <source>
        <dbReference type="EMBL" id="KAK4199810.1"/>
    </source>
</evidence>
<dbReference type="AlphaFoldDB" id="A0AAN7AWB0"/>
<keyword evidence="1" id="KW-0479">Metal-binding</keyword>
<name>A0AAN7AWB0_9PEZI</name>
<evidence type="ECO:0000256" key="1">
    <source>
        <dbReference type="ARBA" id="ARBA00022723"/>
    </source>
</evidence>